<dbReference type="EMBL" id="JAGKQM010000018">
    <property type="protein sequence ID" value="KAH0864629.1"/>
    <property type="molecule type" value="Genomic_DNA"/>
</dbReference>
<evidence type="ECO:0000313" key="1">
    <source>
        <dbReference type="EMBL" id="KAH0864629.1"/>
    </source>
</evidence>
<reference evidence="1 2" key="1">
    <citation type="submission" date="2021-05" db="EMBL/GenBank/DDBJ databases">
        <title>Genome Assembly of Synthetic Allotetraploid Brassica napus Reveals Homoeologous Exchanges between Subgenomes.</title>
        <authorList>
            <person name="Davis J.T."/>
        </authorList>
    </citation>
    <scope>NUCLEOTIDE SEQUENCE [LARGE SCALE GENOMIC DNA]</scope>
    <source>
        <strain evidence="2">cv. Da-Ae</strain>
        <tissue evidence="1">Seedling</tissue>
    </source>
</reference>
<sequence>MAVAGGLTALTIEMVLIDSNADSCYCQERFSKPFLSQGITKSFISFSLNHNCGSYGTTNHPYKNVIFLTTRVRVCKDLPRALTGFQKFSYRAILDGSPNSDHLVVVEVTHVEVASVNGKDTHKISPKFRNSFDDRLPIVLCGKFSADIDDAIQLFSYSTGG</sequence>
<organism evidence="1 2">
    <name type="scientific">Brassica napus</name>
    <name type="common">Rape</name>
    <dbReference type="NCBI Taxonomy" id="3708"/>
    <lineage>
        <taxon>Eukaryota</taxon>
        <taxon>Viridiplantae</taxon>
        <taxon>Streptophyta</taxon>
        <taxon>Embryophyta</taxon>
        <taxon>Tracheophyta</taxon>
        <taxon>Spermatophyta</taxon>
        <taxon>Magnoliopsida</taxon>
        <taxon>eudicotyledons</taxon>
        <taxon>Gunneridae</taxon>
        <taxon>Pentapetalae</taxon>
        <taxon>rosids</taxon>
        <taxon>malvids</taxon>
        <taxon>Brassicales</taxon>
        <taxon>Brassicaceae</taxon>
        <taxon>Brassiceae</taxon>
        <taxon>Brassica</taxon>
    </lineage>
</organism>
<dbReference type="Proteomes" id="UP000824890">
    <property type="component" value="Unassembled WGS sequence"/>
</dbReference>
<keyword evidence="2" id="KW-1185">Reference proteome</keyword>
<evidence type="ECO:0000313" key="2">
    <source>
        <dbReference type="Proteomes" id="UP000824890"/>
    </source>
</evidence>
<protein>
    <submittedName>
        <fullName evidence="1">Uncharacterized protein</fullName>
    </submittedName>
</protein>
<gene>
    <name evidence="1" type="ORF">HID58_081840</name>
</gene>
<proteinExistence type="predicted"/>
<accession>A0ABQ7YAB2</accession>
<comment type="caution">
    <text evidence="1">The sequence shown here is derived from an EMBL/GenBank/DDBJ whole genome shotgun (WGS) entry which is preliminary data.</text>
</comment>
<feature type="non-terminal residue" evidence="1">
    <location>
        <position position="161"/>
    </location>
</feature>
<name>A0ABQ7YAB2_BRANA</name>